<evidence type="ECO:0000313" key="2">
    <source>
        <dbReference type="EMBL" id="KAL3070180.1"/>
    </source>
</evidence>
<dbReference type="Proteomes" id="UP001620626">
    <property type="component" value="Unassembled WGS sequence"/>
</dbReference>
<proteinExistence type="predicted"/>
<comment type="caution">
    <text evidence="2">The sequence shown here is derived from an EMBL/GenBank/DDBJ whole genome shotgun (WGS) entry which is preliminary data.</text>
</comment>
<accession>A0ABD2HYX5</accession>
<dbReference type="EMBL" id="JBICBT010001383">
    <property type="protein sequence ID" value="KAL3070180.1"/>
    <property type="molecule type" value="Genomic_DNA"/>
</dbReference>
<keyword evidence="3" id="KW-1185">Reference proteome</keyword>
<organism evidence="2 3">
    <name type="scientific">Heterodera trifolii</name>
    <dbReference type="NCBI Taxonomy" id="157864"/>
    <lineage>
        <taxon>Eukaryota</taxon>
        <taxon>Metazoa</taxon>
        <taxon>Ecdysozoa</taxon>
        <taxon>Nematoda</taxon>
        <taxon>Chromadorea</taxon>
        <taxon>Rhabditida</taxon>
        <taxon>Tylenchina</taxon>
        <taxon>Tylenchomorpha</taxon>
        <taxon>Tylenchoidea</taxon>
        <taxon>Heteroderidae</taxon>
        <taxon>Heteroderinae</taxon>
        <taxon>Heterodera</taxon>
    </lineage>
</organism>
<feature type="region of interest" description="Disordered" evidence="1">
    <location>
        <begin position="63"/>
        <end position="83"/>
    </location>
</feature>
<protein>
    <submittedName>
        <fullName evidence="2">Uncharacterized protein</fullName>
    </submittedName>
</protein>
<sequence length="83" mass="8896">MSPTPSVPLQPFNHHHRQQQCQQKVVVSSSVPLLLLLLLLSHYSKGGAPHFVSLGRNTQQTAPLGTAAGQTPEGKAGKECVFL</sequence>
<gene>
    <name evidence="2" type="ORF">niasHT_039373</name>
</gene>
<evidence type="ECO:0000313" key="3">
    <source>
        <dbReference type="Proteomes" id="UP001620626"/>
    </source>
</evidence>
<name>A0ABD2HYX5_9BILA</name>
<dbReference type="AlphaFoldDB" id="A0ABD2HYX5"/>
<evidence type="ECO:0000256" key="1">
    <source>
        <dbReference type="SAM" id="MobiDB-lite"/>
    </source>
</evidence>
<reference evidence="2 3" key="1">
    <citation type="submission" date="2024-10" db="EMBL/GenBank/DDBJ databases">
        <authorList>
            <person name="Kim D."/>
        </authorList>
    </citation>
    <scope>NUCLEOTIDE SEQUENCE [LARGE SCALE GENOMIC DNA]</scope>
    <source>
        <strain evidence="2">BH-2024</strain>
    </source>
</reference>